<evidence type="ECO:0000313" key="3">
    <source>
        <dbReference type="Proteomes" id="UP000515164"/>
    </source>
</evidence>
<keyword evidence="3" id="KW-1185">Reference proteome</keyword>
<dbReference type="PANTHER" id="PTHR46599:SF3">
    <property type="entry name" value="PIGGYBAC TRANSPOSABLE ELEMENT-DERIVED PROTEIN 4"/>
    <property type="match status" value="1"/>
</dbReference>
<feature type="region of interest" description="Disordered" evidence="1">
    <location>
        <begin position="28"/>
        <end position="71"/>
    </location>
</feature>
<sequence>MKKNEFSESEEEFELRFYSDDLAEINSINESRYSDTESDSDSSDIINRSRKARPIESDTDDTASSTTEEDDWISITEDGYRPTRINYSIGPKSTGPQISSNIFEPIQFFKLFFTKPLVDEIIKETNNYAKSVLNSKNLTKDSIWQTWHDVNEDEFWAFIGVILNMGTMPISNMQEYWSTKHNSRIPFFSDIFTRARFNQIFWMLHLKTPDSGSKNLKTHIQQASIFLDYIDSKFSEHFIPGQNISLHESIVTFKGKISFITYNPIKPTKWSIRIYAMVDSETGYIYTILPYYGSITSGNLIRPDLPVSTRIPLHLYQKLLDKIPEAQGYHMFTDRYYTSIPLAEELMKVKCYLTGTLKPNRKDIPMFIKKSKLSDKKIFVYKKRKIMFLAWKDKRIMSLLSTWNDAGMIDSKRILQGGKEVNIRKPNVVVSYTNSMSSINQTNQYTSTYCFLRKSLKWWRKMFFWGMEKPLTHLKYVKLLIDQLINNFRQERSRASTSSSEIRLNGKLHEMRRGKKRDCIVCSNRQKKGERHETSEYCNTCPDKPRMHLGDCFSRYHKMKKYKYCKAVLKLPQKRNRTIVNNLRVGSSP</sequence>
<dbReference type="PANTHER" id="PTHR46599">
    <property type="entry name" value="PIGGYBAC TRANSPOSABLE ELEMENT-DERIVED PROTEIN 4"/>
    <property type="match status" value="1"/>
</dbReference>
<evidence type="ECO:0000256" key="1">
    <source>
        <dbReference type="SAM" id="MobiDB-lite"/>
    </source>
</evidence>
<dbReference type="InterPro" id="IPR029526">
    <property type="entry name" value="PGBD"/>
</dbReference>
<feature type="domain" description="PiggyBac transposable element-derived protein" evidence="2">
    <location>
        <begin position="105"/>
        <end position="464"/>
    </location>
</feature>
<accession>A0A6P8LW34</accession>
<dbReference type="Pfam" id="PF13843">
    <property type="entry name" value="DDE_Tnp_1_7"/>
    <property type="match status" value="1"/>
</dbReference>
<dbReference type="RefSeq" id="XP_033302589.1">
    <property type="nucleotide sequence ID" value="XM_033446698.1"/>
</dbReference>
<evidence type="ECO:0000259" key="2">
    <source>
        <dbReference type="Pfam" id="PF13843"/>
    </source>
</evidence>
<proteinExistence type="predicted"/>
<gene>
    <name evidence="4" type="primary">LOC117206957</name>
</gene>
<dbReference type="Proteomes" id="UP000515164">
    <property type="component" value="Unplaced"/>
</dbReference>
<dbReference type="KEGG" id="bbif:117206957"/>
<dbReference type="AlphaFoldDB" id="A0A6P8LW34"/>
<protein>
    <submittedName>
        <fullName evidence="4">PiggyBac transposable element-derived protein 4-like</fullName>
    </submittedName>
</protein>
<organism evidence="3 4">
    <name type="scientific">Bombus bifarius</name>
    <dbReference type="NCBI Taxonomy" id="103933"/>
    <lineage>
        <taxon>Eukaryota</taxon>
        <taxon>Metazoa</taxon>
        <taxon>Ecdysozoa</taxon>
        <taxon>Arthropoda</taxon>
        <taxon>Hexapoda</taxon>
        <taxon>Insecta</taxon>
        <taxon>Pterygota</taxon>
        <taxon>Neoptera</taxon>
        <taxon>Endopterygota</taxon>
        <taxon>Hymenoptera</taxon>
        <taxon>Apocrita</taxon>
        <taxon>Aculeata</taxon>
        <taxon>Apoidea</taxon>
        <taxon>Anthophila</taxon>
        <taxon>Apidae</taxon>
        <taxon>Bombus</taxon>
        <taxon>Pyrobombus</taxon>
    </lineage>
</organism>
<name>A0A6P8LW34_9HYME</name>
<feature type="compositionally biased region" description="Acidic residues" evidence="1">
    <location>
        <begin position="57"/>
        <end position="71"/>
    </location>
</feature>
<reference evidence="4" key="1">
    <citation type="submission" date="2025-08" db="UniProtKB">
        <authorList>
            <consortium name="RefSeq"/>
        </authorList>
    </citation>
    <scope>IDENTIFICATION</scope>
    <source>
        <tissue evidence="4">Muscle</tissue>
    </source>
</reference>
<dbReference type="GeneID" id="117206957"/>
<evidence type="ECO:0000313" key="4">
    <source>
        <dbReference type="RefSeq" id="XP_033302589.1"/>
    </source>
</evidence>